<evidence type="ECO:0000256" key="2">
    <source>
        <dbReference type="ARBA" id="ARBA00022448"/>
    </source>
</evidence>
<evidence type="ECO:0000256" key="1">
    <source>
        <dbReference type="ARBA" id="ARBA00001927"/>
    </source>
</evidence>
<keyword evidence="4" id="KW-0249">Electron transport</keyword>
<dbReference type="Pfam" id="PF13459">
    <property type="entry name" value="Fer4_15"/>
    <property type="match status" value="1"/>
</dbReference>
<evidence type="ECO:0000256" key="5">
    <source>
        <dbReference type="ARBA" id="ARBA00023004"/>
    </source>
</evidence>
<dbReference type="Gene3D" id="3.30.70.20">
    <property type="match status" value="1"/>
</dbReference>
<dbReference type="PANTHER" id="PTHR36923">
    <property type="entry name" value="FERREDOXIN"/>
    <property type="match status" value="1"/>
</dbReference>
<evidence type="ECO:0000256" key="3">
    <source>
        <dbReference type="ARBA" id="ARBA00022723"/>
    </source>
</evidence>
<protein>
    <submittedName>
        <fullName evidence="8">Ferredoxin</fullName>
    </submittedName>
</protein>
<dbReference type="InterPro" id="IPR051269">
    <property type="entry name" value="Fe-S_cluster_ET"/>
</dbReference>
<keyword evidence="3" id="KW-0479">Metal-binding</keyword>
<sequence length="100" mass="10794">MAALHFTDRRKDVCFENSSTRTHAIREVWAQVIHAEVDPRRCCGYRLCLDVAPGVFAINSAGKAESVVSDIPADQEQAARAAAQECPSAAITIRAAGPQQ</sequence>
<keyword evidence="6" id="KW-0411">Iron-sulfur</keyword>
<gene>
    <name evidence="8" type="ORF">MI149_00525</name>
</gene>
<accession>A0ABY3TY82</accession>
<keyword evidence="9" id="KW-1185">Reference proteome</keyword>
<keyword evidence="2" id="KW-0813">Transport</keyword>
<evidence type="ECO:0000256" key="7">
    <source>
        <dbReference type="ARBA" id="ARBA00023291"/>
    </source>
</evidence>
<evidence type="ECO:0000256" key="4">
    <source>
        <dbReference type="ARBA" id="ARBA00022982"/>
    </source>
</evidence>
<dbReference type="EMBL" id="CP092362">
    <property type="protein sequence ID" value="ULN44630.1"/>
    <property type="molecule type" value="Genomic_DNA"/>
</dbReference>
<dbReference type="PANTHER" id="PTHR36923:SF3">
    <property type="entry name" value="FERREDOXIN"/>
    <property type="match status" value="1"/>
</dbReference>
<proteinExistence type="predicted"/>
<keyword evidence="7" id="KW-0003">3Fe-4S</keyword>
<dbReference type="SUPFAM" id="SSF54862">
    <property type="entry name" value="4Fe-4S ferredoxins"/>
    <property type="match status" value="1"/>
</dbReference>
<evidence type="ECO:0000256" key="6">
    <source>
        <dbReference type="ARBA" id="ARBA00023014"/>
    </source>
</evidence>
<organism evidence="8 9">
    <name type="scientific">Mycolicibacterium crocinum</name>
    <dbReference type="NCBI Taxonomy" id="388459"/>
    <lineage>
        <taxon>Bacteria</taxon>
        <taxon>Bacillati</taxon>
        <taxon>Actinomycetota</taxon>
        <taxon>Actinomycetes</taxon>
        <taxon>Mycobacteriales</taxon>
        <taxon>Mycobacteriaceae</taxon>
        <taxon>Mycolicibacterium</taxon>
    </lineage>
</organism>
<evidence type="ECO:0000313" key="8">
    <source>
        <dbReference type="EMBL" id="ULN44630.1"/>
    </source>
</evidence>
<dbReference type="RefSeq" id="WP_240180644.1">
    <property type="nucleotide sequence ID" value="NZ_CP092362.2"/>
</dbReference>
<name>A0ABY3TY82_9MYCO</name>
<reference evidence="8" key="1">
    <citation type="submission" date="2022-08" db="EMBL/GenBank/DDBJ databases">
        <title>Whole genome sequencing of non-tuberculosis mycobacteria type-strains.</title>
        <authorList>
            <person name="Igarashi Y."/>
            <person name="Osugi A."/>
            <person name="Mitarai S."/>
        </authorList>
    </citation>
    <scope>NUCLEOTIDE SEQUENCE</scope>
    <source>
        <strain evidence="8">JCM 16369</strain>
    </source>
</reference>
<evidence type="ECO:0000313" key="9">
    <source>
        <dbReference type="Proteomes" id="UP001055337"/>
    </source>
</evidence>
<comment type="cofactor">
    <cofactor evidence="1">
        <name>[3Fe-4S] cluster</name>
        <dbReference type="ChEBI" id="CHEBI:21137"/>
    </cofactor>
</comment>
<keyword evidence="5" id="KW-0408">Iron</keyword>
<dbReference type="Proteomes" id="UP001055337">
    <property type="component" value="Chromosome"/>
</dbReference>